<dbReference type="PROSITE" id="PS50229">
    <property type="entry name" value="WH1"/>
    <property type="match status" value="1"/>
</dbReference>
<dbReference type="PANTHER" id="PTHR11202:SF12">
    <property type="entry name" value="VASODILATOR-STIMULATED PHOSPHOPROTEIN"/>
    <property type="match status" value="1"/>
</dbReference>
<protein>
    <recommendedName>
        <fullName evidence="1">WH1 domain-containing protein</fullName>
    </recommendedName>
</protein>
<evidence type="ECO:0000313" key="3">
    <source>
        <dbReference type="Proteomes" id="UP000594220"/>
    </source>
</evidence>
<keyword evidence="3" id="KW-1185">Reference proteome</keyword>
<dbReference type="SUPFAM" id="SSF50729">
    <property type="entry name" value="PH domain-like"/>
    <property type="match status" value="1"/>
</dbReference>
<dbReference type="Gene3D" id="2.30.29.30">
    <property type="entry name" value="Pleckstrin-homology domain (PH domain)/Phosphotyrosine-binding domain (PTB)"/>
    <property type="match status" value="1"/>
</dbReference>
<dbReference type="InterPro" id="IPR000697">
    <property type="entry name" value="WH1/EVH1_dom"/>
</dbReference>
<sequence length="135" mass="14581">MAGGETVLCSARATVMIYDDTNKKWVTSGSGPNTYSHVQLLHRPAAGAFRVVARKMQPDQQVVMNCALARGLRYNQATASFHQWRDARQVWGLSFCTREDAAAFATAMQGALGVWGGALVLQLPLQGPNSGKSAR</sequence>
<dbReference type="GO" id="GO:0007411">
    <property type="term" value="P:axon guidance"/>
    <property type="evidence" value="ECO:0007669"/>
    <property type="project" value="TreeGrafter"/>
</dbReference>
<dbReference type="Ensembl" id="ENSCPRT00005025967.1">
    <property type="protein sequence ID" value="ENSCPRP00005022203.1"/>
    <property type="gene ID" value="ENSCPRG00005015481.1"/>
</dbReference>
<name>A0A7M4G0W8_CROPO</name>
<dbReference type="GeneTree" id="ENSGT00940000156765"/>
<organism evidence="2 3">
    <name type="scientific">Crocodylus porosus</name>
    <name type="common">Saltwater crocodile</name>
    <name type="synonym">Estuarine crocodile</name>
    <dbReference type="NCBI Taxonomy" id="8502"/>
    <lineage>
        <taxon>Eukaryota</taxon>
        <taxon>Metazoa</taxon>
        <taxon>Chordata</taxon>
        <taxon>Craniata</taxon>
        <taxon>Vertebrata</taxon>
        <taxon>Euteleostomi</taxon>
        <taxon>Archelosauria</taxon>
        <taxon>Archosauria</taxon>
        <taxon>Crocodylia</taxon>
        <taxon>Longirostres</taxon>
        <taxon>Crocodylidae</taxon>
        <taxon>Crocodylus</taxon>
    </lineage>
</organism>
<dbReference type="GO" id="GO:0030838">
    <property type="term" value="P:positive regulation of actin filament polymerization"/>
    <property type="evidence" value="ECO:0007669"/>
    <property type="project" value="TreeGrafter"/>
</dbReference>
<evidence type="ECO:0000259" key="1">
    <source>
        <dbReference type="PROSITE" id="PS50229"/>
    </source>
</evidence>
<dbReference type="AlphaFoldDB" id="A0A7M4G0W8"/>
<dbReference type="Pfam" id="PF00568">
    <property type="entry name" value="WH1"/>
    <property type="match status" value="1"/>
</dbReference>
<dbReference type="GO" id="GO:0001843">
    <property type="term" value="P:neural tube closure"/>
    <property type="evidence" value="ECO:0007669"/>
    <property type="project" value="TreeGrafter"/>
</dbReference>
<evidence type="ECO:0000313" key="2">
    <source>
        <dbReference type="Ensembl" id="ENSCPRP00005022203.1"/>
    </source>
</evidence>
<proteinExistence type="predicted"/>
<dbReference type="InterPro" id="IPR011993">
    <property type="entry name" value="PH-like_dom_sf"/>
</dbReference>
<dbReference type="Proteomes" id="UP000594220">
    <property type="component" value="Unplaced"/>
</dbReference>
<dbReference type="GO" id="GO:0005522">
    <property type="term" value="F:profilin binding"/>
    <property type="evidence" value="ECO:0007669"/>
    <property type="project" value="TreeGrafter"/>
</dbReference>
<dbReference type="PANTHER" id="PTHR11202">
    <property type="entry name" value="SPROUTY-RELATED, EVH1 DOMAIN-CONTAINING PROTEIN FAMILY MEMBER"/>
    <property type="match status" value="1"/>
</dbReference>
<feature type="domain" description="WH1" evidence="1">
    <location>
        <begin position="1"/>
        <end position="115"/>
    </location>
</feature>
<dbReference type="SMART" id="SM00461">
    <property type="entry name" value="WH1"/>
    <property type="match status" value="1"/>
</dbReference>
<reference evidence="2" key="1">
    <citation type="submission" date="2025-08" db="UniProtKB">
        <authorList>
            <consortium name="Ensembl"/>
        </authorList>
    </citation>
    <scope>IDENTIFICATION</scope>
</reference>
<dbReference type="GO" id="GO:0017124">
    <property type="term" value="F:SH3 domain binding"/>
    <property type="evidence" value="ECO:0007669"/>
    <property type="project" value="TreeGrafter"/>
</dbReference>
<dbReference type="GO" id="GO:0030036">
    <property type="term" value="P:actin cytoskeleton organization"/>
    <property type="evidence" value="ECO:0007669"/>
    <property type="project" value="TreeGrafter"/>
</dbReference>
<reference evidence="2" key="2">
    <citation type="submission" date="2025-09" db="UniProtKB">
        <authorList>
            <consortium name="Ensembl"/>
        </authorList>
    </citation>
    <scope>IDENTIFICATION</scope>
</reference>
<accession>A0A7M4G0W8</accession>